<proteinExistence type="predicted"/>
<dbReference type="AlphaFoldDB" id="A0A8E1WA73"/>
<comment type="caution">
    <text evidence="3">The sequence shown here is derived from an EMBL/GenBank/DDBJ whole genome shotgun (WGS) entry which is preliminary data.</text>
</comment>
<evidence type="ECO:0000313" key="4">
    <source>
        <dbReference type="Proteomes" id="UP000532373"/>
    </source>
</evidence>
<dbReference type="Gene3D" id="1.10.101.10">
    <property type="entry name" value="PGBD-like superfamily/PGBD"/>
    <property type="match status" value="1"/>
</dbReference>
<protein>
    <recommendedName>
        <fullName evidence="5">Peptidoglycan binding-like domain-containing protein</fullName>
    </recommendedName>
</protein>
<dbReference type="Proteomes" id="UP000532373">
    <property type="component" value="Unassembled WGS sequence"/>
</dbReference>
<reference evidence="3 4" key="1">
    <citation type="submission" date="2020-08" db="EMBL/GenBank/DDBJ databases">
        <title>Genomic Encyclopedia of Type Strains, Phase IV (KMG-IV): sequencing the most valuable type-strain genomes for metagenomic binning, comparative biology and taxonomic classification.</title>
        <authorList>
            <person name="Goeker M."/>
        </authorList>
    </citation>
    <scope>NUCLEOTIDE SEQUENCE [LARGE SCALE GENOMIC DNA]</scope>
    <source>
        <strain evidence="3 4">DSM 17454</strain>
    </source>
</reference>
<gene>
    <name evidence="3" type="ORF">HNQ96_000788</name>
</gene>
<evidence type="ECO:0000256" key="1">
    <source>
        <dbReference type="SAM" id="MobiDB-lite"/>
    </source>
</evidence>
<organism evidence="3 4">
    <name type="scientific">Aminobacter carboxidus</name>
    <dbReference type="NCBI Taxonomy" id="376165"/>
    <lineage>
        <taxon>Bacteria</taxon>
        <taxon>Pseudomonadati</taxon>
        <taxon>Pseudomonadota</taxon>
        <taxon>Alphaproteobacteria</taxon>
        <taxon>Hyphomicrobiales</taxon>
        <taxon>Phyllobacteriaceae</taxon>
        <taxon>Aminobacter</taxon>
    </lineage>
</organism>
<dbReference type="EMBL" id="JACHGI010000001">
    <property type="protein sequence ID" value="MBB6464941.1"/>
    <property type="molecule type" value="Genomic_DNA"/>
</dbReference>
<feature type="signal peptide" evidence="2">
    <location>
        <begin position="1"/>
        <end position="24"/>
    </location>
</feature>
<evidence type="ECO:0000256" key="2">
    <source>
        <dbReference type="SAM" id="SignalP"/>
    </source>
</evidence>
<dbReference type="InterPro" id="IPR036365">
    <property type="entry name" value="PGBD-like_sf"/>
</dbReference>
<dbReference type="RefSeq" id="WP_184767471.1">
    <property type="nucleotide sequence ID" value="NZ_JACHGI010000001.1"/>
</dbReference>
<feature type="region of interest" description="Disordered" evidence="1">
    <location>
        <begin position="732"/>
        <end position="775"/>
    </location>
</feature>
<name>A0A8E1WA73_9HYPH</name>
<accession>A0A8E1WA73</accession>
<dbReference type="InterPro" id="IPR036366">
    <property type="entry name" value="PGBDSf"/>
</dbReference>
<feature type="chain" id="PRO_5034866900" description="Peptidoglycan binding-like domain-containing protein" evidence="2">
    <location>
        <begin position="25"/>
        <end position="929"/>
    </location>
</feature>
<sequence length="929" mass="100869">MRISTIGKVLAVSLCSLVAQPASTQTLGDVIDAFAREAQRTDRRKAQRVNEQQIRWLVISSRSEASEAVSIAQSFSMLLGPTMVAQSQNGSFAVVAGFLDTAKAKENAEALKSIRLIPQDAFLTAAERFRGVVWESGPGGGTVQIVHNPTLRQTVSRLQAALSQLGLYAGEVDGAVGPATSAAFMAYSAKFGPLSGTLDEFVLASMEQTAADGFKSESERVVARQKGFTDAATFAAARSGGFEDYPEFASANSAGFRSKVEYQAFRQSGFYSKDQFETATRAGFSTKTAFDTHQSKLMEVSKKQASELLADAEAFLRLNPPSSGIVELATKASALREAANGKDLPVIEAKSHDLTQSLSKLQGFQAFAAARASERQANEQAATAKIVSDLEARKTAIQQWMAQNLMHKASADLADELIAVEAALHAGDPRSLETSRDNLVALLERWAIKPEIDRYVQSGGQSPATSAKSEYVVSRTPTNEFLIDGDGDALVALYNASPTAPSIIKNLVGSFVFETGEATVCAYPPIAEPLVRRSIQSELAAFEVKTVRFNESGCAPEAVLKQDILLLKRRDFLKGEPSFVLAVMERLNSGEIRRFDGVSDARLRSRQKAEQDLRVTIAREVDSASRNGYGAFLMEQATPKICVVVDGDAAVHEAMLVQVGAFIASEGRTLPSVMSSTAEGSYRALQRQECSGLYASQPDLKKLAAALVQDGRKLEFLPLWFEGNALSVARKEHEEGEKRQQEQLESRRLAAEEERRLAEEQAMRRKADSSVRERELQTKYGAEARALQTAVSEGLRLTVLGTAPTIKGNAGHAFAEASRGLYPKFHGWNSELASDFWKPTEVKTEIVDYGIANWKGRGLEAIAVEATVELVSSERGEHRQACFVFGVLADDEFDVYRDGVEFECAGSAAGLTSWTTGHQLESRWRVSAE</sequence>
<keyword evidence="2" id="KW-0732">Signal</keyword>
<evidence type="ECO:0000313" key="3">
    <source>
        <dbReference type="EMBL" id="MBB6464941.1"/>
    </source>
</evidence>
<evidence type="ECO:0008006" key="5">
    <source>
        <dbReference type="Google" id="ProtNLM"/>
    </source>
</evidence>
<dbReference type="SUPFAM" id="SSF47090">
    <property type="entry name" value="PGBD-like"/>
    <property type="match status" value="1"/>
</dbReference>